<sequence length="305" mass="34726">MGPLPFLLWVFFLLHFLSLPTSSTFQYNETTALYVAHLTSISYCHSRNIINWTCQPCSFVPELIDITIVHDGNENFQGLVGYSKLYETLIVAFRGSMDITNWLDNLTFLKKRAYVEFPAVMVHQGFYWAYRSVALQVVTTLHKLWTQYPNASVIVAGHSLGGAVAAICAFELKYIEKIPVKALYTFGKPRVGNLHFSTRLRNAGVEVYRITHFRDIVPHLPPTWTGFEHTSEEVRDVMSRWKSEAGLTFCFVMIIFYDQFSANYCNCSQTDGEDPTCSNTCSPFSCTSVVDHLTYLNITMSHLVC</sequence>
<dbReference type="PANTHER" id="PTHR45856">
    <property type="entry name" value="ALPHA/BETA-HYDROLASES SUPERFAMILY PROTEIN"/>
    <property type="match status" value="1"/>
</dbReference>
<dbReference type="SUPFAM" id="SSF53474">
    <property type="entry name" value="alpha/beta-Hydrolases"/>
    <property type="match status" value="1"/>
</dbReference>
<dbReference type="Gene3D" id="3.40.50.1820">
    <property type="entry name" value="alpha/beta hydrolase"/>
    <property type="match status" value="1"/>
</dbReference>
<evidence type="ECO:0000256" key="1">
    <source>
        <dbReference type="SAM" id="SignalP"/>
    </source>
</evidence>
<dbReference type="CDD" id="cd00519">
    <property type="entry name" value="Lipase_3"/>
    <property type="match status" value="1"/>
</dbReference>
<organism evidence="3 4">
    <name type="scientific">Peronospora effusa</name>
    <dbReference type="NCBI Taxonomy" id="542832"/>
    <lineage>
        <taxon>Eukaryota</taxon>
        <taxon>Sar</taxon>
        <taxon>Stramenopiles</taxon>
        <taxon>Oomycota</taxon>
        <taxon>Peronosporomycetes</taxon>
        <taxon>Peronosporales</taxon>
        <taxon>Peronosporaceae</taxon>
        <taxon>Peronospora</taxon>
    </lineage>
</organism>
<reference evidence="3 4" key="1">
    <citation type="submission" date="2018-06" db="EMBL/GenBank/DDBJ databases">
        <title>Comparative genomics of downy mildews reveals potential adaptations to biotrophy.</title>
        <authorList>
            <person name="Fletcher K."/>
            <person name="Klosterman S.J."/>
            <person name="Derevnina L."/>
            <person name="Martin F."/>
            <person name="Koike S."/>
            <person name="Reyes Chin-Wo S."/>
            <person name="Mou B."/>
            <person name="Michelmore R."/>
        </authorList>
    </citation>
    <scope>NUCLEOTIDE SEQUENCE [LARGE SCALE GENOMIC DNA]</scope>
    <source>
        <strain evidence="3 4">R14</strain>
    </source>
</reference>
<evidence type="ECO:0000313" key="3">
    <source>
        <dbReference type="EMBL" id="RMX65968.1"/>
    </source>
</evidence>
<proteinExistence type="predicted"/>
<comment type="caution">
    <text evidence="3">The sequence shown here is derived from an EMBL/GenBank/DDBJ whole genome shotgun (WGS) entry which is preliminary data.</text>
</comment>
<dbReference type="STRING" id="542832.A0A3M6VG31"/>
<protein>
    <recommendedName>
        <fullName evidence="2">Fungal lipase-type domain-containing protein</fullName>
    </recommendedName>
</protein>
<accession>A0A3M6VG31</accession>
<dbReference type="Pfam" id="PF01764">
    <property type="entry name" value="Lipase_3"/>
    <property type="match status" value="1"/>
</dbReference>
<name>A0A3M6VG31_9STRA</name>
<gene>
    <name evidence="3" type="ORF">DD238_002348</name>
</gene>
<dbReference type="InterPro" id="IPR002921">
    <property type="entry name" value="Fungal_lipase-type"/>
</dbReference>
<dbReference type="InterPro" id="IPR051218">
    <property type="entry name" value="Sec_MonoDiacylglyc_Lipase"/>
</dbReference>
<evidence type="ECO:0000259" key="2">
    <source>
        <dbReference type="Pfam" id="PF01764"/>
    </source>
</evidence>
<keyword evidence="4" id="KW-1185">Reference proteome</keyword>
<evidence type="ECO:0000313" key="4">
    <source>
        <dbReference type="Proteomes" id="UP000282087"/>
    </source>
</evidence>
<keyword evidence="1" id="KW-0732">Signal</keyword>
<feature type="domain" description="Fungal lipase-type" evidence="2">
    <location>
        <begin position="90"/>
        <end position="222"/>
    </location>
</feature>
<feature type="signal peptide" evidence="1">
    <location>
        <begin position="1"/>
        <end position="23"/>
    </location>
</feature>
<dbReference type="EMBL" id="QLLG01000221">
    <property type="protein sequence ID" value="RMX65968.1"/>
    <property type="molecule type" value="Genomic_DNA"/>
</dbReference>
<dbReference type="PANTHER" id="PTHR45856:SF25">
    <property type="entry name" value="FUNGAL LIPASE-LIKE DOMAIN-CONTAINING PROTEIN"/>
    <property type="match status" value="1"/>
</dbReference>
<dbReference type="InterPro" id="IPR029058">
    <property type="entry name" value="AB_hydrolase_fold"/>
</dbReference>
<feature type="chain" id="PRO_5018230092" description="Fungal lipase-type domain-containing protein" evidence="1">
    <location>
        <begin position="24"/>
        <end position="305"/>
    </location>
</feature>
<dbReference type="AlphaFoldDB" id="A0A3M6VG31"/>
<dbReference type="Proteomes" id="UP000282087">
    <property type="component" value="Unassembled WGS sequence"/>
</dbReference>
<dbReference type="GO" id="GO:0006629">
    <property type="term" value="P:lipid metabolic process"/>
    <property type="evidence" value="ECO:0007669"/>
    <property type="project" value="InterPro"/>
</dbReference>